<dbReference type="SUPFAM" id="SSF55811">
    <property type="entry name" value="Nudix"/>
    <property type="match status" value="1"/>
</dbReference>
<sequence length="167" mass="18942">MIDSDGFRPNVGIILANDLGKVLLARRIGQDAWQFPQGGIQQNESAEEALYRELNEEVGLQPEHVMVLGATQGWLRYRLPTHLVRRRQHPTCIGQKQVWFLLRLAGEDSLVRLDASSEPEFDDWAWVPYWEPLGEVVAFKRKVYRRALTELAPLLFPTGAPAIPAQG</sequence>
<evidence type="ECO:0000256" key="3">
    <source>
        <dbReference type="ARBA" id="ARBA00022801"/>
    </source>
</evidence>
<gene>
    <name evidence="4" type="primary">rppH</name>
    <name evidence="4" type="synonym">nudH</name>
    <name evidence="6" type="ORF">GH984_09425</name>
</gene>
<evidence type="ECO:0000259" key="5">
    <source>
        <dbReference type="PROSITE" id="PS51462"/>
    </source>
</evidence>
<evidence type="ECO:0000313" key="6">
    <source>
        <dbReference type="EMBL" id="MRH78918.1"/>
    </source>
</evidence>
<accession>A0A6N7QUT4</accession>
<name>A0A6N7QUT4_9GAMM</name>
<evidence type="ECO:0000256" key="1">
    <source>
        <dbReference type="ARBA" id="ARBA00001936"/>
    </source>
</evidence>
<dbReference type="FunFam" id="3.90.79.10:FF:000001">
    <property type="entry name" value="RNA pyrophosphohydrolase"/>
    <property type="match status" value="1"/>
</dbReference>
<evidence type="ECO:0000313" key="7">
    <source>
        <dbReference type="Proteomes" id="UP000433788"/>
    </source>
</evidence>
<dbReference type="EMBL" id="WJPP01000005">
    <property type="protein sequence ID" value="MRH78918.1"/>
    <property type="molecule type" value="Genomic_DNA"/>
</dbReference>
<comment type="cofactor">
    <cofactor evidence="1">
        <name>Mn(2+)</name>
        <dbReference type="ChEBI" id="CHEBI:29035"/>
    </cofactor>
</comment>
<dbReference type="Proteomes" id="UP000433788">
    <property type="component" value="Unassembled WGS sequence"/>
</dbReference>
<dbReference type="PANTHER" id="PTHR43736:SF1">
    <property type="entry name" value="DIHYDRONEOPTERIN TRIPHOSPHATE DIPHOSPHATASE"/>
    <property type="match status" value="1"/>
</dbReference>
<dbReference type="NCBIfam" id="NF001937">
    <property type="entry name" value="PRK00714.1-4"/>
    <property type="match status" value="1"/>
</dbReference>
<comment type="similarity">
    <text evidence="4">Belongs to the Nudix hydrolase family. RppH subfamily.</text>
</comment>
<reference evidence="6 7" key="1">
    <citation type="submission" date="2019-11" db="EMBL/GenBank/DDBJ databases">
        <authorList>
            <person name="Zhang X.Y."/>
        </authorList>
    </citation>
    <scope>NUCLEOTIDE SEQUENCE [LARGE SCALE GENOMIC DNA]</scope>
    <source>
        <strain evidence="6 7">C176</strain>
    </source>
</reference>
<comment type="cofactor">
    <cofactor evidence="4">
        <name>a divalent metal cation</name>
        <dbReference type="ChEBI" id="CHEBI:60240"/>
    </cofactor>
</comment>
<feature type="short sequence motif" description="Nudix box" evidence="4">
    <location>
        <begin position="38"/>
        <end position="59"/>
    </location>
</feature>
<evidence type="ECO:0000256" key="2">
    <source>
        <dbReference type="ARBA" id="ARBA00001946"/>
    </source>
</evidence>
<dbReference type="AlphaFoldDB" id="A0A6N7QUT4"/>
<dbReference type="Pfam" id="PF00293">
    <property type="entry name" value="NUDIX"/>
    <property type="match status" value="1"/>
</dbReference>
<protein>
    <recommendedName>
        <fullName evidence="4">RNA pyrophosphohydrolase</fullName>
        <ecNumber evidence="4">3.6.1.-</ecNumber>
    </recommendedName>
    <alternativeName>
        <fullName evidence="4">(Di)nucleoside polyphosphate hydrolase</fullName>
    </alternativeName>
</protein>
<feature type="domain" description="Nudix hydrolase" evidence="5">
    <location>
        <begin position="6"/>
        <end position="149"/>
    </location>
</feature>
<dbReference type="HAMAP" id="MF_00298">
    <property type="entry name" value="Nudix_RppH"/>
    <property type="match status" value="1"/>
</dbReference>
<dbReference type="PRINTS" id="PR00502">
    <property type="entry name" value="NUDIXFAMILY"/>
</dbReference>
<proteinExistence type="inferred from homology"/>
<dbReference type="PROSITE" id="PS00893">
    <property type="entry name" value="NUDIX_BOX"/>
    <property type="match status" value="1"/>
</dbReference>
<dbReference type="RefSeq" id="WP_369692037.1">
    <property type="nucleotide sequence ID" value="NZ_WJPP01000005.1"/>
</dbReference>
<dbReference type="InterPro" id="IPR020476">
    <property type="entry name" value="Nudix_hydrolase"/>
</dbReference>
<dbReference type="PANTHER" id="PTHR43736">
    <property type="entry name" value="ADP-RIBOSE PYROPHOSPHATASE"/>
    <property type="match status" value="1"/>
</dbReference>
<keyword evidence="3 4" id="KW-0378">Hydrolase</keyword>
<comment type="function">
    <text evidence="4">Accelerates the degradation of transcripts by removing pyrophosphate from the 5'-end of triphosphorylated RNA, leading to a more labile monophosphorylated state that can stimulate subsequent ribonuclease cleavage.</text>
</comment>
<organism evidence="6 7">
    <name type="scientific">Spiribacter salilacus</name>
    <dbReference type="NCBI Taxonomy" id="2664894"/>
    <lineage>
        <taxon>Bacteria</taxon>
        <taxon>Pseudomonadati</taxon>
        <taxon>Pseudomonadota</taxon>
        <taxon>Gammaproteobacteria</taxon>
        <taxon>Chromatiales</taxon>
        <taxon>Ectothiorhodospiraceae</taxon>
        <taxon>Spiribacter</taxon>
    </lineage>
</organism>
<dbReference type="GO" id="GO:0034353">
    <property type="term" value="F:mRNA 5'-diphosphatase activity"/>
    <property type="evidence" value="ECO:0007669"/>
    <property type="project" value="UniProtKB-ARBA"/>
</dbReference>
<comment type="cofactor">
    <cofactor evidence="2">
        <name>Mg(2+)</name>
        <dbReference type="ChEBI" id="CHEBI:18420"/>
    </cofactor>
</comment>
<dbReference type="EC" id="3.6.1.-" evidence="4"/>
<comment type="caution">
    <text evidence="6">The sequence shown here is derived from an EMBL/GenBank/DDBJ whole genome shotgun (WGS) entry which is preliminary data.</text>
</comment>
<keyword evidence="7" id="KW-1185">Reference proteome</keyword>
<dbReference type="NCBIfam" id="NF001938">
    <property type="entry name" value="PRK00714.1-5"/>
    <property type="match status" value="1"/>
</dbReference>
<dbReference type="InterPro" id="IPR022927">
    <property type="entry name" value="RppH"/>
</dbReference>
<dbReference type="PROSITE" id="PS51462">
    <property type="entry name" value="NUDIX"/>
    <property type="match status" value="1"/>
</dbReference>
<dbReference type="InterPro" id="IPR020084">
    <property type="entry name" value="NUDIX_hydrolase_CS"/>
</dbReference>
<dbReference type="InterPro" id="IPR015797">
    <property type="entry name" value="NUDIX_hydrolase-like_dom_sf"/>
</dbReference>
<dbReference type="InterPro" id="IPR000086">
    <property type="entry name" value="NUDIX_hydrolase_dom"/>
</dbReference>
<evidence type="ECO:0000256" key="4">
    <source>
        <dbReference type="HAMAP-Rule" id="MF_00298"/>
    </source>
</evidence>
<dbReference type="CDD" id="cd03671">
    <property type="entry name" value="NUDIX_Ap4A_hydrolase_plant_like"/>
    <property type="match status" value="1"/>
</dbReference>
<dbReference type="Gene3D" id="3.90.79.10">
    <property type="entry name" value="Nucleoside Triphosphate Pyrophosphohydrolase"/>
    <property type="match status" value="1"/>
</dbReference>